<comment type="caution">
    <text evidence="10">The sequence shown here is derived from an EMBL/GenBank/DDBJ whole genome shotgun (WGS) entry which is preliminary data.</text>
</comment>
<organism evidence="10 11">
    <name type="scientific">Sphingomonas paucimobilis</name>
    <name type="common">Pseudomonas paucimobilis</name>
    <dbReference type="NCBI Taxonomy" id="13689"/>
    <lineage>
        <taxon>Bacteria</taxon>
        <taxon>Pseudomonadati</taxon>
        <taxon>Pseudomonadota</taxon>
        <taxon>Alphaproteobacteria</taxon>
        <taxon>Sphingomonadales</taxon>
        <taxon>Sphingomonadaceae</taxon>
        <taxon>Sphingomonas</taxon>
    </lineage>
</organism>
<feature type="compositionally biased region" description="Polar residues" evidence="9">
    <location>
        <begin position="483"/>
        <end position="495"/>
    </location>
</feature>
<evidence type="ECO:0000256" key="6">
    <source>
        <dbReference type="ARBA" id="ARBA00023136"/>
    </source>
</evidence>
<gene>
    <name evidence="10" type="ORF">HKX06_10545</name>
</gene>
<keyword evidence="7" id="KW-0998">Cell outer membrane</keyword>
<keyword evidence="8" id="KW-0175">Coiled coil</keyword>
<keyword evidence="4" id="KW-1134">Transmembrane beta strand</keyword>
<evidence type="ECO:0000256" key="2">
    <source>
        <dbReference type="ARBA" id="ARBA00007613"/>
    </source>
</evidence>
<evidence type="ECO:0000256" key="8">
    <source>
        <dbReference type="SAM" id="Coils"/>
    </source>
</evidence>
<keyword evidence="5" id="KW-0812">Transmembrane</keyword>
<dbReference type="GO" id="GO:0015562">
    <property type="term" value="F:efflux transmembrane transporter activity"/>
    <property type="evidence" value="ECO:0007669"/>
    <property type="project" value="InterPro"/>
</dbReference>
<dbReference type="GO" id="GO:1990281">
    <property type="term" value="C:efflux pump complex"/>
    <property type="evidence" value="ECO:0007669"/>
    <property type="project" value="TreeGrafter"/>
</dbReference>
<comment type="similarity">
    <text evidence="2">Belongs to the outer membrane factor (OMF) (TC 1.B.17) family.</text>
</comment>
<name>A0A411LGK0_SPHPI</name>
<dbReference type="GO" id="GO:0015288">
    <property type="term" value="F:porin activity"/>
    <property type="evidence" value="ECO:0007669"/>
    <property type="project" value="TreeGrafter"/>
</dbReference>
<dbReference type="InterPro" id="IPR003423">
    <property type="entry name" value="OMP_efflux"/>
</dbReference>
<evidence type="ECO:0000313" key="10">
    <source>
        <dbReference type="EMBL" id="NNG57810.1"/>
    </source>
</evidence>
<evidence type="ECO:0000313" key="11">
    <source>
        <dbReference type="Proteomes" id="UP000550136"/>
    </source>
</evidence>
<accession>A0A411LGK0</accession>
<dbReference type="AlphaFoldDB" id="A0A411LGK0"/>
<dbReference type="OrthoDB" id="9789368at2"/>
<dbReference type="EMBL" id="JABEOU010000033">
    <property type="protein sequence ID" value="NNG57810.1"/>
    <property type="molecule type" value="Genomic_DNA"/>
</dbReference>
<sequence>MRHPAGLRSPPSVPVLMSMRPSLTSGVLIGSALLLAGSASAETLREAMVRAYQSNPTITGQRAAQRATDENVPIARSNGLPSLQSQAQFTDNVIVANNNFLNPERVATGALQLSVPLYQGGAVKNAVRAAETRVDAGRAQLRGVEANLFTNVVAAYMNVIRDEAIVNLNTRNVNVLETNLRASRDRFQVGDLTRTDVAQSEARLAQARAQLQSAQANLISSRENYVQVVGVAPVGLEQPPALPALPASPNEAVGVALEQNPQLIAARRNADAARYDINVARANRLPRIAAVSSGNYFNYLGSINVPAGAGNVPTSGVNATVGAQLTMPLFQGGRPAAQVRQAEALRGQALENTTATERQVVAQVRSAYAVWQSSQEVIASAESAVRANSLSLEGVRAENSVGTRTVLDILNAEQELLNSQVTLVTARRDAYVAGFALIAAMGNAEARDLGLDGGSLYDPVTNYKRVRNRINDWDGDGEPAPVASTTAGTPAQTAAITRPLDADVNAPVDRSPALTTGASSPNRQ</sequence>
<feature type="region of interest" description="Disordered" evidence="9">
    <location>
        <begin position="471"/>
        <end position="524"/>
    </location>
</feature>
<dbReference type="PANTHER" id="PTHR30026">
    <property type="entry name" value="OUTER MEMBRANE PROTEIN TOLC"/>
    <property type="match status" value="1"/>
</dbReference>
<dbReference type="Gene3D" id="1.20.1600.10">
    <property type="entry name" value="Outer membrane efflux proteins (OEP)"/>
    <property type="match status" value="1"/>
</dbReference>
<feature type="coiled-coil region" evidence="8">
    <location>
        <begin position="197"/>
        <end position="224"/>
    </location>
</feature>
<evidence type="ECO:0000256" key="4">
    <source>
        <dbReference type="ARBA" id="ARBA00022452"/>
    </source>
</evidence>
<evidence type="ECO:0000256" key="7">
    <source>
        <dbReference type="ARBA" id="ARBA00023237"/>
    </source>
</evidence>
<reference evidence="10 11" key="1">
    <citation type="submission" date="2020-05" db="EMBL/GenBank/DDBJ databases">
        <title>Draft Genome Sequences of Sphingomonas sp. Isolated from the International Space Station.</title>
        <authorList>
            <person name="Bijlani S."/>
            <person name="Singh N.K."/>
            <person name="Mason C.E."/>
            <person name="Wang C.C."/>
            <person name="Venkateswaran K."/>
        </authorList>
    </citation>
    <scope>NUCLEOTIDE SEQUENCE [LARGE SCALE GENOMIC DNA]</scope>
    <source>
        <strain evidence="10 11">FKI-L5-BR-P1</strain>
    </source>
</reference>
<feature type="compositionally biased region" description="Polar residues" evidence="9">
    <location>
        <begin position="513"/>
        <end position="524"/>
    </location>
</feature>
<dbReference type="SUPFAM" id="SSF56954">
    <property type="entry name" value="Outer membrane efflux proteins (OEP)"/>
    <property type="match status" value="1"/>
</dbReference>
<dbReference type="InterPro" id="IPR051906">
    <property type="entry name" value="TolC-like"/>
</dbReference>
<dbReference type="NCBIfam" id="TIGR01844">
    <property type="entry name" value="type_I_sec_TolC"/>
    <property type="match status" value="1"/>
</dbReference>
<keyword evidence="6" id="KW-0472">Membrane</keyword>
<proteinExistence type="inferred from homology"/>
<evidence type="ECO:0000256" key="1">
    <source>
        <dbReference type="ARBA" id="ARBA00004442"/>
    </source>
</evidence>
<evidence type="ECO:0000256" key="9">
    <source>
        <dbReference type="SAM" id="MobiDB-lite"/>
    </source>
</evidence>
<dbReference type="Proteomes" id="UP000550136">
    <property type="component" value="Unassembled WGS sequence"/>
</dbReference>
<dbReference type="PANTHER" id="PTHR30026:SF22">
    <property type="entry name" value="OUTER MEMBRANE EFFLUX PROTEIN"/>
    <property type="match status" value="1"/>
</dbReference>
<dbReference type="GO" id="GO:0009279">
    <property type="term" value="C:cell outer membrane"/>
    <property type="evidence" value="ECO:0007669"/>
    <property type="project" value="UniProtKB-SubCell"/>
</dbReference>
<dbReference type="InterPro" id="IPR010130">
    <property type="entry name" value="T1SS_OMP_TolC"/>
</dbReference>
<evidence type="ECO:0000256" key="3">
    <source>
        <dbReference type="ARBA" id="ARBA00022448"/>
    </source>
</evidence>
<dbReference type="Pfam" id="PF02321">
    <property type="entry name" value="OEP"/>
    <property type="match status" value="2"/>
</dbReference>
<evidence type="ECO:0000256" key="5">
    <source>
        <dbReference type="ARBA" id="ARBA00022692"/>
    </source>
</evidence>
<keyword evidence="3" id="KW-0813">Transport</keyword>
<protein>
    <submittedName>
        <fullName evidence="10">TolC family outer membrane protein</fullName>
    </submittedName>
</protein>
<comment type="subcellular location">
    <subcellularLocation>
        <location evidence="1">Cell outer membrane</location>
    </subcellularLocation>
</comment>